<name>A0ABP1DJC3_9APHY</name>
<organism evidence="1 2">
    <name type="scientific">Somion occarium</name>
    <dbReference type="NCBI Taxonomy" id="3059160"/>
    <lineage>
        <taxon>Eukaryota</taxon>
        <taxon>Fungi</taxon>
        <taxon>Dikarya</taxon>
        <taxon>Basidiomycota</taxon>
        <taxon>Agaricomycotina</taxon>
        <taxon>Agaricomycetes</taxon>
        <taxon>Polyporales</taxon>
        <taxon>Cerrenaceae</taxon>
        <taxon>Somion</taxon>
    </lineage>
</organism>
<evidence type="ECO:0000313" key="1">
    <source>
        <dbReference type="EMBL" id="CAL1707906.1"/>
    </source>
</evidence>
<gene>
    <name evidence="1" type="ORF">GFSPODELE1_LOCUS6592</name>
</gene>
<evidence type="ECO:0000313" key="2">
    <source>
        <dbReference type="Proteomes" id="UP001497453"/>
    </source>
</evidence>
<reference evidence="2" key="1">
    <citation type="submission" date="2024-04" db="EMBL/GenBank/DDBJ databases">
        <authorList>
            <person name="Shaw F."/>
            <person name="Minotto A."/>
        </authorList>
    </citation>
    <scope>NUCLEOTIDE SEQUENCE [LARGE SCALE GENOMIC DNA]</scope>
</reference>
<dbReference type="EMBL" id="OZ037947">
    <property type="protein sequence ID" value="CAL1707906.1"/>
    <property type="molecule type" value="Genomic_DNA"/>
</dbReference>
<protein>
    <submittedName>
        <fullName evidence="1">Uncharacterized protein</fullName>
    </submittedName>
</protein>
<sequence>MASSSLSSSHLWPIVARITSANFWRLMIPIPAPYNERVAERVSCNAGPGMEYPFSNVTNRPFDATGTLAYVCCSLFLADSIKEAEVLGGDVANVDRTIARRLLWLR</sequence>
<accession>A0ABP1DJC3</accession>
<dbReference type="Proteomes" id="UP001497453">
    <property type="component" value="Chromosome 4"/>
</dbReference>
<keyword evidence="2" id="KW-1185">Reference proteome</keyword>
<proteinExistence type="predicted"/>